<evidence type="ECO:0000256" key="6">
    <source>
        <dbReference type="ARBA" id="ARBA00023212"/>
    </source>
</evidence>
<evidence type="ECO:0000313" key="10">
    <source>
        <dbReference type="Proteomes" id="UP001530377"/>
    </source>
</evidence>
<dbReference type="Proteomes" id="UP001530377">
    <property type="component" value="Unassembled WGS sequence"/>
</dbReference>
<evidence type="ECO:0000313" key="9">
    <source>
        <dbReference type="EMBL" id="KAL3826728.1"/>
    </source>
</evidence>
<dbReference type="PRINTS" id="PR01799">
    <property type="entry name" value="SFASSEMBLIN"/>
</dbReference>
<accession>A0ABD3SR20</accession>
<organism evidence="9 10">
    <name type="scientific">Cyclostephanos tholiformis</name>
    <dbReference type="NCBI Taxonomy" id="382380"/>
    <lineage>
        <taxon>Eukaryota</taxon>
        <taxon>Sar</taxon>
        <taxon>Stramenopiles</taxon>
        <taxon>Ochrophyta</taxon>
        <taxon>Bacillariophyta</taxon>
        <taxon>Coscinodiscophyceae</taxon>
        <taxon>Thalassiosirophycidae</taxon>
        <taxon>Stephanodiscales</taxon>
        <taxon>Stephanodiscaceae</taxon>
        <taxon>Cyclostephanos</taxon>
    </lineage>
</organism>
<gene>
    <name evidence="9" type="ORF">ACHAXA_009337</name>
</gene>
<dbReference type="EMBL" id="JALLPB020000015">
    <property type="protein sequence ID" value="KAL3826728.1"/>
    <property type="molecule type" value="Genomic_DNA"/>
</dbReference>
<keyword evidence="5 7" id="KW-0175">Coiled coil</keyword>
<protein>
    <recommendedName>
        <fullName evidence="11">SF-assemblin</fullName>
    </recommendedName>
</protein>
<evidence type="ECO:0000256" key="3">
    <source>
        <dbReference type="ARBA" id="ARBA00022490"/>
    </source>
</evidence>
<feature type="coiled-coil region" evidence="7">
    <location>
        <begin position="53"/>
        <end position="179"/>
    </location>
</feature>
<feature type="region of interest" description="Disordered" evidence="8">
    <location>
        <begin position="1"/>
        <end position="30"/>
    </location>
</feature>
<comment type="subcellular location">
    <subcellularLocation>
        <location evidence="1">Cytoplasm</location>
        <location evidence="1">Cytoskeleton</location>
    </subcellularLocation>
</comment>
<keyword evidence="4" id="KW-0493">Microtubule</keyword>
<keyword evidence="6" id="KW-0206">Cytoskeleton</keyword>
<evidence type="ECO:0000256" key="2">
    <source>
        <dbReference type="ARBA" id="ARBA00005678"/>
    </source>
</evidence>
<evidence type="ECO:0000256" key="1">
    <source>
        <dbReference type="ARBA" id="ARBA00004245"/>
    </source>
</evidence>
<dbReference type="GO" id="GO:0005874">
    <property type="term" value="C:microtubule"/>
    <property type="evidence" value="ECO:0007669"/>
    <property type="project" value="UniProtKB-KW"/>
</dbReference>
<evidence type="ECO:0000256" key="7">
    <source>
        <dbReference type="SAM" id="Coils"/>
    </source>
</evidence>
<comment type="caution">
    <text evidence="9">The sequence shown here is derived from an EMBL/GenBank/DDBJ whole genome shotgun (WGS) entry which is preliminary data.</text>
</comment>
<proteinExistence type="inferred from homology"/>
<evidence type="ECO:0000256" key="4">
    <source>
        <dbReference type="ARBA" id="ARBA00022701"/>
    </source>
</evidence>
<keyword evidence="10" id="KW-1185">Reference proteome</keyword>
<evidence type="ECO:0000256" key="5">
    <source>
        <dbReference type="ARBA" id="ARBA00023054"/>
    </source>
</evidence>
<dbReference type="InterPro" id="IPR008374">
    <property type="entry name" value="SF_assemblin/giardin_b"/>
</dbReference>
<reference evidence="9 10" key="1">
    <citation type="submission" date="2024-10" db="EMBL/GenBank/DDBJ databases">
        <title>Updated reference genomes for cyclostephanoid diatoms.</title>
        <authorList>
            <person name="Roberts W.R."/>
            <person name="Alverson A.J."/>
        </authorList>
    </citation>
    <scope>NUCLEOTIDE SEQUENCE [LARGE SCALE GENOMIC DNA]</scope>
    <source>
        <strain evidence="9 10">AJA228-03</strain>
    </source>
</reference>
<keyword evidence="3" id="KW-0963">Cytoplasm</keyword>
<dbReference type="Pfam" id="PF06705">
    <property type="entry name" value="SF-assemblin"/>
    <property type="match status" value="1"/>
</dbReference>
<comment type="similarity">
    <text evidence="2">Belongs to the SF-assemblin family.</text>
</comment>
<sequence length="271" mass="31503">MHGSRNDFDEDGNGNAILPSPGQPSPHQKLLSSMVLGDGSFEASMKERSRLRKEKEERSLAQVAMQLTAAERALTVETQRRIQSTHAIQKSCTEKIQEMEKNFERILKERSSHMEERLASVQQKVEELAARFEEEKDAVPKDMELMGKELREMLNTFQKELAEERADRLKREGRILKQMDDHSSATFGAINEEIRERERISHVLQTRIDDNERLRSQAEHDLQYMIQNEMSDLKEMIDREKQERELGDDEIIMALERYTQQLQSSLSVISS</sequence>
<dbReference type="PANTHER" id="PTHR40412:SF1">
    <property type="entry name" value="SF-ASSEMBLIN"/>
    <property type="match status" value="1"/>
</dbReference>
<evidence type="ECO:0000256" key="8">
    <source>
        <dbReference type="SAM" id="MobiDB-lite"/>
    </source>
</evidence>
<dbReference type="PANTHER" id="PTHR40412">
    <property type="entry name" value="SF-ASSEMBLIN"/>
    <property type="match status" value="1"/>
</dbReference>
<evidence type="ECO:0008006" key="11">
    <source>
        <dbReference type="Google" id="ProtNLM"/>
    </source>
</evidence>
<dbReference type="AlphaFoldDB" id="A0ABD3SR20"/>
<name>A0ABD3SR20_9STRA</name>